<dbReference type="Proteomes" id="UP000230233">
    <property type="component" value="Chromosome I"/>
</dbReference>
<dbReference type="Pfam" id="PF07735">
    <property type="entry name" value="FBA_2"/>
    <property type="match status" value="1"/>
</dbReference>
<evidence type="ECO:0000259" key="1">
    <source>
        <dbReference type="PROSITE" id="PS50181"/>
    </source>
</evidence>
<dbReference type="PROSITE" id="PS50181">
    <property type="entry name" value="FBOX"/>
    <property type="match status" value="1"/>
</dbReference>
<evidence type="ECO:0000313" key="3">
    <source>
        <dbReference type="Proteomes" id="UP000230233"/>
    </source>
</evidence>
<organism evidence="2 3">
    <name type="scientific">Caenorhabditis nigoni</name>
    <dbReference type="NCBI Taxonomy" id="1611254"/>
    <lineage>
        <taxon>Eukaryota</taxon>
        <taxon>Metazoa</taxon>
        <taxon>Ecdysozoa</taxon>
        <taxon>Nematoda</taxon>
        <taxon>Chromadorea</taxon>
        <taxon>Rhabditida</taxon>
        <taxon>Rhabditina</taxon>
        <taxon>Rhabditomorpha</taxon>
        <taxon>Rhabditoidea</taxon>
        <taxon>Rhabditidae</taxon>
        <taxon>Peloderinae</taxon>
        <taxon>Caenorhabditis</taxon>
    </lineage>
</organism>
<dbReference type="InterPro" id="IPR001810">
    <property type="entry name" value="F-box_dom"/>
</dbReference>
<dbReference type="EMBL" id="PDUG01000001">
    <property type="protein sequence ID" value="PIC54443.1"/>
    <property type="molecule type" value="Genomic_DNA"/>
</dbReference>
<dbReference type="AlphaFoldDB" id="A0A2G5VRM5"/>
<name>A0A2G5VRM5_9PELO</name>
<reference evidence="3" key="1">
    <citation type="submission" date="2017-10" db="EMBL/GenBank/DDBJ databases">
        <title>Rapid genome shrinkage in a self-fertile nematode reveals novel sperm competition proteins.</title>
        <authorList>
            <person name="Yin D."/>
            <person name="Schwarz E.M."/>
            <person name="Thomas C.G."/>
            <person name="Felde R.L."/>
            <person name="Korf I.F."/>
            <person name="Cutter A.D."/>
            <person name="Schartner C.M."/>
            <person name="Ralston E.J."/>
            <person name="Meyer B.J."/>
            <person name="Haag E.S."/>
        </authorList>
    </citation>
    <scope>NUCLEOTIDE SEQUENCE [LARGE SCALE GENOMIC DNA]</scope>
    <source>
        <strain evidence="3">JU1422</strain>
    </source>
</reference>
<keyword evidence="3" id="KW-1185">Reference proteome</keyword>
<proteinExistence type="predicted"/>
<comment type="caution">
    <text evidence="2">The sequence shown here is derived from an EMBL/GenBank/DDBJ whole genome shotgun (WGS) entry which is preliminary data.</text>
</comment>
<dbReference type="Pfam" id="PF00646">
    <property type="entry name" value="F-box"/>
    <property type="match status" value="1"/>
</dbReference>
<accession>A0A2G5VRM5</accession>
<gene>
    <name evidence="2" type="primary">Cnig_chr_I.g3696</name>
    <name evidence="2" type="ORF">B9Z55_003696</name>
</gene>
<dbReference type="PANTHER" id="PTHR21503">
    <property type="entry name" value="F-BOX-CONTAINING HYPOTHETICAL PROTEIN C.ELEGANS"/>
    <property type="match status" value="1"/>
</dbReference>
<protein>
    <recommendedName>
        <fullName evidence="1">F-box domain-containing protein</fullName>
    </recommendedName>
</protein>
<feature type="domain" description="F-box" evidence="1">
    <location>
        <begin position="2"/>
        <end position="50"/>
    </location>
</feature>
<sequence length="332" mass="38555">MPIALLKFPTDLLRDVLKQCNPFELYCLSKCSKRVRNSVKLGGERNWKISYRGWNEINISGDGRKYHFYCTKNPEDYFKTEHARNYKSMKIPMEGGATFFYLLKTFGICIVESLEIQSGNLYNFLQITKVLIEKDMEIENFCIGKTLDLKDVVNVMPLISQMNIIKEFECLTMLPPNSCYQLTTFPNCIRIYNSVWFDVSQLLNCTCTRIELGDSRLCNQDLNVFLQNWKKTKAFPNLQWLKVESKNMDNQSAILDIVPPIMSMENPRQQVSIQFGKNDYVIIYDAVRVYKEDGREAWLRVTLGSVPKLEFLVGNPDNTKVKEVDASDDEEE</sequence>
<dbReference type="PANTHER" id="PTHR21503:SF52">
    <property type="entry name" value="F-BOX DOMAIN-CONTAINING PROTEIN"/>
    <property type="match status" value="1"/>
</dbReference>
<dbReference type="InterPro" id="IPR012885">
    <property type="entry name" value="F-box_Sdz-33"/>
</dbReference>
<evidence type="ECO:0000313" key="2">
    <source>
        <dbReference type="EMBL" id="PIC54443.1"/>
    </source>
</evidence>